<reference evidence="1 2" key="1">
    <citation type="journal article" date="2021" name="J. Hered.">
        <title>A chromosome-level genome assembly of the parasitoid wasp, Cotesia glomerata (Hymenoptera: Braconidae).</title>
        <authorList>
            <person name="Pinto B.J."/>
            <person name="Weis J.J."/>
            <person name="Gamble T."/>
            <person name="Ode P.J."/>
            <person name="Paul R."/>
            <person name="Zaspel J.M."/>
        </authorList>
    </citation>
    <scope>NUCLEOTIDE SEQUENCE [LARGE SCALE GENOMIC DNA]</scope>
    <source>
        <strain evidence="1">CgM1</strain>
    </source>
</reference>
<gene>
    <name evidence="1" type="ORF">KQX54_007858</name>
</gene>
<evidence type="ECO:0000313" key="2">
    <source>
        <dbReference type="Proteomes" id="UP000826195"/>
    </source>
</evidence>
<sequence length="170" mass="19010">MPGLENCRRHNGHQVGGLTCDLAAAPPRHIHIFISVALGSDFGNKSKVSVCIKFALRQLDCWGCWHRQCQPRTESRIEPASCEFGCERRHAYSENGRLLCWQRQRPVYVHSLVSQDSNSTQTLCYTILHSGFCMLSDAFPSCRSPRLYYTTSLCSSILKLGLPSTGMSGL</sequence>
<accession>A0AAV7J678</accession>
<dbReference type="AlphaFoldDB" id="A0AAV7J678"/>
<evidence type="ECO:0000313" key="1">
    <source>
        <dbReference type="EMBL" id="KAH0567248.1"/>
    </source>
</evidence>
<comment type="caution">
    <text evidence="1">The sequence shown here is derived from an EMBL/GenBank/DDBJ whole genome shotgun (WGS) entry which is preliminary data.</text>
</comment>
<dbReference type="Proteomes" id="UP000826195">
    <property type="component" value="Unassembled WGS sequence"/>
</dbReference>
<organism evidence="1 2">
    <name type="scientific">Cotesia glomerata</name>
    <name type="common">Lepidopteran parasitic wasp</name>
    <name type="synonym">Apanteles glomeratus</name>
    <dbReference type="NCBI Taxonomy" id="32391"/>
    <lineage>
        <taxon>Eukaryota</taxon>
        <taxon>Metazoa</taxon>
        <taxon>Ecdysozoa</taxon>
        <taxon>Arthropoda</taxon>
        <taxon>Hexapoda</taxon>
        <taxon>Insecta</taxon>
        <taxon>Pterygota</taxon>
        <taxon>Neoptera</taxon>
        <taxon>Endopterygota</taxon>
        <taxon>Hymenoptera</taxon>
        <taxon>Apocrita</taxon>
        <taxon>Ichneumonoidea</taxon>
        <taxon>Braconidae</taxon>
        <taxon>Microgastrinae</taxon>
        <taxon>Cotesia</taxon>
    </lineage>
</organism>
<protein>
    <submittedName>
        <fullName evidence="1">Uncharacterized protein</fullName>
    </submittedName>
</protein>
<dbReference type="EMBL" id="JAHXZJ010000001">
    <property type="protein sequence ID" value="KAH0567248.1"/>
    <property type="molecule type" value="Genomic_DNA"/>
</dbReference>
<proteinExistence type="predicted"/>
<keyword evidence="2" id="KW-1185">Reference proteome</keyword>
<name>A0AAV7J678_COTGL</name>